<sequence>MEGAPEQAGAAGEDASGHGLSSGALQPGSPRGRLAPAPEELNVDLLRRCSLIKSVWRPANDSFECALTPCLRRQSALCVSVSGGATAPLAVSFRPYAAGDAPLRIENLCDDLFLKFHQQDCSQVALLSPYQSLLYTWDDPGRARQLFWNIYNNKGDGFCANFAQDGYGEEKVSIHSVRQLSVTAPSSVTSKLSSTLKRLTPAPPPAHPRTTSSSSDDSDSSESPCTPRRTRKDKVVVYWVSFMDNHQRVLALSQDERIAQRYRARIKSERSNYEVYTSLAGIGLSVCINTLRGPRELAYISAGDAPPRWELLVSRRWKPLAPVLAAWLEENYRSDRTECHHKDSINVDFQKMQMTKPFFCELRRSYHPGIWLQFRKSNTYSYLHTKVHQLQVDNQLHDATFPCVFYPSPSTATNQPCFELVALKQHRASIDRDDYKYLKILIREYRVNLDRGFVNSVFDVLNRWKIEEKPAVRLRADLALVHMPLPVVALKSQTSAQKNVVFDYVHLSPIDVVLSLSSRGYNADEPSGTRVDKLGYKEENAPKLFNSNLLEFLFNSWGAFLCDMKDVKIRTSYFEVKNEPITLSALLDRARRHYWAQLLQQFHVLVLGLDVLGNPYGVMADFYRGVRQYYRPSQTPTRVFLRMFEIESRTKYKSGDRASRLVIQLTISVRSDKFLPTFSQAG</sequence>
<keyword evidence="4" id="KW-1185">Reference proteome</keyword>
<name>A0A4C1VNF4_EUMVA</name>
<evidence type="ECO:0000313" key="4">
    <source>
        <dbReference type="Proteomes" id="UP000299102"/>
    </source>
</evidence>
<dbReference type="OrthoDB" id="428159at2759"/>
<dbReference type="PANTHER" id="PTHR16166:SF93">
    <property type="entry name" value="INTERMEMBRANE LIPID TRANSFER PROTEIN VPS13"/>
    <property type="match status" value="1"/>
</dbReference>
<protein>
    <submittedName>
        <fullName evidence="3">Vacuolar protein sorting-associated protein 13</fullName>
    </submittedName>
</protein>
<evidence type="ECO:0000313" key="3">
    <source>
        <dbReference type="EMBL" id="GBP39679.1"/>
    </source>
</evidence>
<feature type="compositionally biased region" description="Low complexity" evidence="2">
    <location>
        <begin position="1"/>
        <end position="14"/>
    </location>
</feature>
<dbReference type="GO" id="GO:0045053">
    <property type="term" value="P:protein retention in Golgi apparatus"/>
    <property type="evidence" value="ECO:0007669"/>
    <property type="project" value="TreeGrafter"/>
</dbReference>
<comment type="caution">
    <text evidence="3">The sequence shown here is derived from an EMBL/GenBank/DDBJ whole genome shotgun (WGS) entry which is preliminary data.</text>
</comment>
<dbReference type="AlphaFoldDB" id="A0A4C1VNF4"/>
<evidence type="ECO:0000256" key="2">
    <source>
        <dbReference type="SAM" id="MobiDB-lite"/>
    </source>
</evidence>
<feature type="region of interest" description="Disordered" evidence="2">
    <location>
        <begin position="1"/>
        <end position="36"/>
    </location>
</feature>
<comment type="similarity">
    <text evidence="1">Belongs to the VPS13 family.</text>
</comment>
<organism evidence="3 4">
    <name type="scientific">Eumeta variegata</name>
    <name type="common">Bagworm moth</name>
    <name type="synonym">Eumeta japonica</name>
    <dbReference type="NCBI Taxonomy" id="151549"/>
    <lineage>
        <taxon>Eukaryota</taxon>
        <taxon>Metazoa</taxon>
        <taxon>Ecdysozoa</taxon>
        <taxon>Arthropoda</taxon>
        <taxon>Hexapoda</taxon>
        <taxon>Insecta</taxon>
        <taxon>Pterygota</taxon>
        <taxon>Neoptera</taxon>
        <taxon>Endopterygota</taxon>
        <taxon>Lepidoptera</taxon>
        <taxon>Glossata</taxon>
        <taxon>Ditrysia</taxon>
        <taxon>Tineoidea</taxon>
        <taxon>Psychidae</taxon>
        <taxon>Oiketicinae</taxon>
        <taxon>Eumeta</taxon>
    </lineage>
</organism>
<proteinExistence type="inferred from homology"/>
<dbReference type="GO" id="GO:0006623">
    <property type="term" value="P:protein targeting to vacuole"/>
    <property type="evidence" value="ECO:0007669"/>
    <property type="project" value="TreeGrafter"/>
</dbReference>
<dbReference type="STRING" id="151549.A0A4C1VNF4"/>
<evidence type="ECO:0000256" key="1">
    <source>
        <dbReference type="ARBA" id="ARBA00006545"/>
    </source>
</evidence>
<feature type="region of interest" description="Disordered" evidence="2">
    <location>
        <begin position="193"/>
        <end position="229"/>
    </location>
</feature>
<dbReference type="Proteomes" id="UP000299102">
    <property type="component" value="Unassembled WGS sequence"/>
</dbReference>
<dbReference type="EMBL" id="BGZK01000369">
    <property type="protein sequence ID" value="GBP39679.1"/>
    <property type="molecule type" value="Genomic_DNA"/>
</dbReference>
<accession>A0A4C1VNF4</accession>
<reference evidence="3 4" key="1">
    <citation type="journal article" date="2019" name="Commun. Biol.">
        <title>The bagworm genome reveals a unique fibroin gene that provides high tensile strength.</title>
        <authorList>
            <person name="Kono N."/>
            <person name="Nakamura H."/>
            <person name="Ohtoshi R."/>
            <person name="Tomita M."/>
            <person name="Numata K."/>
            <person name="Arakawa K."/>
        </authorList>
    </citation>
    <scope>NUCLEOTIDE SEQUENCE [LARGE SCALE GENOMIC DNA]</scope>
</reference>
<gene>
    <name evidence="3" type="primary">Vps13</name>
    <name evidence="3" type="ORF">EVAR_25503_1</name>
</gene>
<dbReference type="InterPro" id="IPR026847">
    <property type="entry name" value="VPS13"/>
</dbReference>
<dbReference type="PANTHER" id="PTHR16166">
    <property type="entry name" value="VACUOLAR PROTEIN SORTING-ASSOCIATED PROTEIN VPS13"/>
    <property type="match status" value="1"/>
</dbReference>